<dbReference type="Gene3D" id="2.60.40.10">
    <property type="entry name" value="Immunoglobulins"/>
    <property type="match status" value="1"/>
</dbReference>
<dbReference type="SUPFAM" id="SSF49265">
    <property type="entry name" value="Fibronectin type III"/>
    <property type="match status" value="1"/>
</dbReference>
<evidence type="ECO:0000256" key="5">
    <source>
        <dbReference type="ARBA" id="ARBA00022833"/>
    </source>
</evidence>
<sequence>MRDRRTTIFSVLLAATLTAAVAPAPAYAVPVGVAAQAEPNQVQNLTVVQGDGYATLAWTPVDGATDYQIERTPVADDGSATGPAVITGVWRPNRQINNESPTFADSGFNPGARFEWRVRARFGTTAQPYSEPVSGATTAPWGDPNVPGENLRTQWETTLAAQYTSDVNEYAYTAALDAASDRVRVTEIGKTVLGRPINMFVIGYPTPPATPEAVAKTSPLLINCNVHGNEPGDREACLIMARKLAFSNDARTIDLLSHTTVLIVPTINGDGRAANTRGNSTGQDLNRDYSLIRQPENAAFVRMLRDYHPVASYDGHEFGNSNAGDLPMLPPRHQNVAQSIFDESQHMIEGHMYTQGAKDGWWPCPYGCNGGGSVGLSEETILRNTAGLKNVVNSLLELRSSGGPTRPDEGNTANNRRRKTFSALWTFNQFLDYHRANLTAITTARAEAIRFQVSNTGRIVFRGSRPIEAYPAPHPGEAPPPIDAPKDNLILDNAPCAYKLTEEQYNGARTDGPAGLRTTVAERIAAHGWQVVKTADGYVVPLNQPERGLIPLLLDELGVENLVAGERVYPTLTGKRDGQLVVSGFTCLKDATVNGPVRVQPGATLVATGSSITGPVDANGAAGVFLTDSKVTGPVRITGASGPVVVADATVTGPVEVSNNRGGAPLLAGNTVNGPLSCGGNAAAPVNLELANSVTGPKSGQCARL</sequence>
<evidence type="ECO:0000256" key="3">
    <source>
        <dbReference type="ARBA" id="ARBA00022670"/>
    </source>
</evidence>
<feature type="domain" description="Peptidase M14" evidence="13">
    <location>
        <begin position="162"/>
        <end position="399"/>
    </location>
</feature>
<dbReference type="InterPro" id="IPR003961">
    <property type="entry name" value="FN3_dom"/>
</dbReference>
<evidence type="ECO:0000256" key="1">
    <source>
        <dbReference type="ARBA" id="ARBA00001947"/>
    </source>
</evidence>
<dbReference type="AlphaFoldDB" id="A0A1C6UCD4"/>
<dbReference type="GO" id="GO:0006508">
    <property type="term" value="P:proteolysis"/>
    <property type="evidence" value="ECO:0007669"/>
    <property type="project" value="UniProtKB-KW"/>
</dbReference>
<evidence type="ECO:0000256" key="4">
    <source>
        <dbReference type="ARBA" id="ARBA00022801"/>
    </source>
</evidence>
<keyword evidence="3" id="KW-0645">Protease</keyword>
<dbReference type="STRING" id="227316.GA0070604_2379"/>
<name>A0A1C6UCD4_9ACTN</name>
<dbReference type="GO" id="GO:0016798">
    <property type="term" value="F:hydrolase activity, acting on glycosyl bonds"/>
    <property type="evidence" value="ECO:0007669"/>
    <property type="project" value="UniProtKB-KW"/>
</dbReference>
<comment type="similarity">
    <text evidence="2 9">Belongs to the peptidase M14 family.</text>
</comment>
<dbReference type="Gene3D" id="3.40.630.10">
    <property type="entry name" value="Zn peptidases"/>
    <property type="match status" value="1"/>
</dbReference>
<dbReference type="RefSeq" id="WP_091118005.1">
    <property type="nucleotide sequence ID" value="NZ_FMHY01000002.1"/>
</dbReference>
<feature type="region of interest" description="Disordered" evidence="10">
    <location>
        <begin position="398"/>
        <end position="417"/>
    </location>
</feature>
<dbReference type="PANTHER" id="PTHR11705:SF143">
    <property type="entry name" value="SLL0236 PROTEIN"/>
    <property type="match status" value="1"/>
</dbReference>
<dbReference type="CDD" id="cd00063">
    <property type="entry name" value="FN3"/>
    <property type="match status" value="1"/>
</dbReference>
<keyword evidence="11" id="KW-0732">Signal</keyword>
<dbReference type="GO" id="GO:0004181">
    <property type="term" value="F:metallocarboxypeptidase activity"/>
    <property type="evidence" value="ECO:0007669"/>
    <property type="project" value="InterPro"/>
</dbReference>
<keyword evidence="6" id="KW-0482">Metalloprotease</keyword>
<feature type="chain" id="PRO_5008747584" evidence="11">
    <location>
        <begin position="29"/>
        <end position="705"/>
    </location>
</feature>
<organism evidence="14 15">
    <name type="scientific">Micromonospora eburnea</name>
    <dbReference type="NCBI Taxonomy" id="227316"/>
    <lineage>
        <taxon>Bacteria</taxon>
        <taxon>Bacillati</taxon>
        <taxon>Actinomycetota</taxon>
        <taxon>Actinomycetes</taxon>
        <taxon>Micromonosporales</taxon>
        <taxon>Micromonosporaceae</taxon>
        <taxon>Micromonospora</taxon>
    </lineage>
</organism>
<comment type="caution">
    <text evidence="9">Lacks conserved residue(s) required for the propagation of feature annotation.</text>
</comment>
<evidence type="ECO:0000256" key="11">
    <source>
        <dbReference type="SAM" id="SignalP"/>
    </source>
</evidence>
<keyword evidence="8" id="KW-0624">Polysaccharide degradation</keyword>
<evidence type="ECO:0000256" key="8">
    <source>
        <dbReference type="ARBA" id="ARBA00023326"/>
    </source>
</evidence>
<dbReference type="EMBL" id="FMHY01000002">
    <property type="protein sequence ID" value="SCL51553.1"/>
    <property type="molecule type" value="Genomic_DNA"/>
</dbReference>
<dbReference type="Pfam" id="PF00246">
    <property type="entry name" value="Peptidase_M14"/>
    <property type="match status" value="1"/>
</dbReference>
<dbReference type="PROSITE" id="PS50853">
    <property type="entry name" value="FN3"/>
    <property type="match status" value="1"/>
</dbReference>
<dbReference type="GO" id="GO:0005615">
    <property type="term" value="C:extracellular space"/>
    <property type="evidence" value="ECO:0007669"/>
    <property type="project" value="TreeGrafter"/>
</dbReference>
<evidence type="ECO:0000259" key="13">
    <source>
        <dbReference type="PROSITE" id="PS52035"/>
    </source>
</evidence>
<feature type="signal peptide" evidence="11">
    <location>
        <begin position="1"/>
        <end position="28"/>
    </location>
</feature>
<proteinExistence type="inferred from homology"/>
<accession>A0A1C6UCD4</accession>
<dbReference type="GO" id="GO:0008270">
    <property type="term" value="F:zinc ion binding"/>
    <property type="evidence" value="ECO:0007669"/>
    <property type="project" value="InterPro"/>
</dbReference>
<keyword evidence="14" id="KW-0121">Carboxypeptidase</keyword>
<gene>
    <name evidence="14" type="ORF">GA0070604_2379</name>
</gene>
<dbReference type="PROSITE" id="PS52035">
    <property type="entry name" value="PEPTIDASE_M14"/>
    <property type="match status" value="1"/>
</dbReference>
<dbReference type="SMART" id="SM00631">
    <property type="entry name" value="Zn_pept"/>
    <property type="match status" value="1"/>
</dbReference>
<evidence type="ECO:0000313" key="14">
    <source>
        <dbReference type="EMBL" id="SCL51553.1"/>
    </source>
</evidence>
<keyword evidence="15" id="KW-1185">Reference proteome</keyword>
<evidence type="ECO:0000256" key="9">
    <source>
        <dbReference type="PROSITE-ProRule" id="PRU01379"/>
    </source>
</evidence>
<evidence type="ECO:0000256" key="7">
    <source>
        <dbReference type="ARBA" id="ARBA00023295"/>
    </source>
</evidence>
<evidence type="ECO:0000256" key="10">
    <source>
        <dbReference type="SAM" id="MobiDB-lite"/>
    </source>
</evidence>
<feature type="domain" description="Fibronectin type-III" evidence="12">
    <location>
        <begin position="38"/>
        <end position="141"/>
    </location>
</feature>
<protein>
    <submittedName>
        <fullName evidence="14">Zinc carboxypeptidase</fullName>
    </submittedName>
</protein>
<evidence type="ECO:0000313" key="15">
    <source>
        <dbReference type="Proteomes" id="UP000199696"/>
    </source>
</evidence>
<comment type="cofactor">
    <cofactor evidence="1">
        <name>Zn(2+)</name>
        <dbReference type="ChEBI" id="CHEBI:29105"/>
    </cofactor>
</comment>
<dbReference type="InterPro" id="IPR013783">
    <property type="entry name" value="Ig-like_fold"/>
</dbReference>
<keyword evidence="7" id="KW-0326">Glycosidase</keyword>
<reference evidence="15" key="1">
    <citation type="submission" date="2016-06" db="EMBL/GenBank/DDBJ databases">
        <authorList>
            <person name="Varghese N."/>
            <person name="Submissions Spin"/>
        </authorList>
    </citation>
    <scope>NUCLEOTIDE SEQUENCE [LARGE SCALE GENOMIC DNA]</scope>
    <source>
        <strain evidence="15">DSM 44814</strain>
    </source>
</reference>
<dbReference type="InterPro" id="IPR000834">
    <property type="entry name" value="Peptidase_M14"/>
</dbReference>
<dbReference type="PANTHER" id="PTHR11705">
    <property type="entry name" value="PROTEASE FAMILY M14 CARBOXYPEPTIDASE A,B"/>
    <property type="match status" value="1"/>
</dbReference>
<evidence type="ECO:0000256" key="6">
    <source>
        <dbReference type="ARBA" id="ARBA00023049"/>
    </source>
</evidence>
<dbReference type="GO" id="GO:0000272">
    <property type="term" value="P:polysaccharide catabolic process"/>
    <property type="evidence" value="ECO:0007669"/>
    <property type="project" value="UniProtKB-KW"/>
</dbReference>
<dbReference type="InterPro" id="IPR036116">
    <property type="entry name" value="FN3_sf"/>
</dbReference>
<dbReference type="SUPFAM" id="SSF53187">
    <property type="entry name" value="Zn-dependent exopeptidases"/>
    <property type="match status" value="1"/>
</dbReference>
<evidence type="ECO:0000259" key="12">
    <source>
        <dbReference type="PROSITE" id="PS50853"/>
    </source>
</evidence>
<dbReference type="OrthoDB" id="9758209at2"/>
<evidence type="ECO:0000256" key="2">
    <source>
        <dbReference type="ARBA" id="ARBA00005988"/>
    </source>
</evidence>
<keyword evidence="5" id="KW-0862">Zinc</keyword>
<dbReference type="Proteomes" id="UP000199696">
    <property type="component" value="Unassembled WGS sequence"/>
</dbReference>
<keyword evidence="4" id="KW-0378">Hydrolase</keyword>
<feature type="region of interest" description="Disordered" evidence="10">
    <location>
        <begin position="127"/>
        <end position="147"/>
    </location>
</feature>
<keyword evidence="8" id="KW-0119">Carbohydrate metabolism</keyword>